<evidence type="ECO:0000313" key="3">
    <source>
        <dbReference type="Proteomes" id="UP000713222"/>
    </source>
</evidence>
<dbReference type="Proteomes" id="UP000713222">
    <property type="component" value="Unassembled WGS sequence"/>
</dbReference>
<protein>
    <submittedName>
        <fullName evidence="2">Uncharacterized protein</fullName>
    </submittedName>
</protein>
<sequence>TEGELVGHVLALADDASELSQVLALRLRSQTKLRADAEMRAQIAQERIYRLERELRELKMMAEKM</sequence>
<feature type="coiled-coil region" evidence="1">
    <location>
        <begin position="34"/>
        <end position="61"/>
    </location>
</feature>
<feature type="non-terminal residue" evidence="2">
    <location>
        <position position="1"/>
    </location>
</feature>
<evidence type="ECO:0000256" key="1">
    <source>
        <dbReference type="SAM" id="Coils"/>
    </source>
</evidence>
<accession>A0A964V3E8</accession>
<gene>
    <name evidence="2" type="ORF">EBV32_05375</name>
</gene>
<evidence type="ECO:0000313" key="2">
    <source>
        <dbReference type="EMBL" id="NBN88496.1"/>
    </source>
</evidence>
<name>A0A964V3E8_9PROT</name>
<dbReference type="AlphaFoldDB" id="A0A964V3E8"/>
<dbReference type="EMBL" id="RGET01000144">
    <property type="protein sequence ID" value="NBN88496.1"/>
    <property type="molecule type" value="Genomic_DNA"/>
</dbReference>
<keyword evidence="1" id="KW-0175">Coiled coil</keyword>
<organism evidence="2 3">
    <name type="scientific">Candidatus Fonsibacter lacus</name>
    <dbReference type="NCBI Taxonomy" id="2576439"/>
    <lineage>
        <taxon>Bacteria</taxon>
        <taxon>Pseudomonadati</taxon>
        <taxon>Pseudomonadota</taxon>
        <taxon>Alphaproteobacteria</taxon>
        <taxon>Candidatus Pelagibacterales</taxon>
        <taxon>Candidatus Pelagibacterales incertae sedis</taxon>
        <taxon>Candidatus Fonsibacter</taxon>
    </lineage>
</organism>
<reference evidence="2" key="1">
    <citation type="submission" date="2018-10" db="EMBL/GenBank/DDBJ databases">
        <title>Iterative Subtractive Binning of Freshwater Chronoseries Metagenomes Recovers Nearly Complete Genomes from over Four Hundred Novel Species.</title>
        <authorList>
            <person name="Rodriguez-R L.M."/>
            <person name="Tsementzi D."/>
            <person name="Luo C."/>
            <person name="Konstantinidis K.T."/>
        </authorList>
    </citation>
    <scope>NUCLEOTIDE SEQUENCE</scope>
    <source>
        <strain evidence="2">WB7_6_001</strain>
    </source>
</reference>
<proteinExistence type="predicted"/>
<comment type="caution">
    <text evidence="2">The sequence shown here is derived from an EMBL/GenBank/DDBJ whole genome shotgun (WGS) entry which is preliminary data.</text>
</comment>